<dbReference type="InterPro" id="IPR029063">
    <property type="entry name" value="SAM-dependent_MTases_sf"/>
</dbReference>
<dbReference type="AlphaFoldDB" id="A0A918BK09"/>
<name>A0A918BK09_9ACTN</name>
<dbReference type="Gene3D" id="3.40.50.150">
    <property type="entry name" value="Vaccinia Virus protein VP39"/>
    <property type="match status" value="1"/>
</dbReference>
<dbReference type="RefSeq" id="WP_189219151.1">
    <property type="nucleotide sequence ID" value="NZ_BMQK01000013.1"/>
</dbReference>
<sequence>MQTHSLWEHTLTFFPQFLATLRERVAPDGTIAVVGASDGKFVLPLAAAGYRVVAIERDALAVHGGEVRLPDGSDVHAMGLIDRLKTEELHARVQVIEEDFLAGEPLGVQCEAVWTSCSWHYSANHHRPLAEFVDRMQRLVRPGGLFGAEFMMPVEKRHHLVEHYTSPERLHQHFLGDWDVLLTLRTNEFTERPHVGQPHDHIHRMGLLLAARSSNLTDRL</sequence>
<proteinExistence type="predicted"/>
<comment type="caution">
    <text evidence="1">The sequence shown here is derived from an EMBL/GenBank/DDBJ whole genome shotgun (WGS) entry which is preliminary data.</text>
</comment>
<accession>A0A918BK09</accession>
<reference evidence="1" key="2">
    <citation type="submission" date="2020-09" db="EMBL/GenBank/DDBJ databases">
        <authorList>
            <person name="Sun Q."/>
            <person name="Ohkuma M."/>
        </authorList>
    </citation>
    <scope>NUCLEOTIDE SEQUENCE</scope>
    <source>
        <strain evidence="1">JCM 3131</strain>
    </source>
</reference>
<dbReference type="SUPFAM" id="SSF53335">
    <property type="entry name" value="S-adenosyl-L-methionine-dependent methyltransferases"/>
    <property type="match status" value="1"/>
</dbReference>
<organism evidence="1 2">
    <name type="scientific">Streptomyces ruber</name>
    <dbReference type="NCBI Taxonomy" id="83378"/>
    <lineage>
        <taxon>Bacteria</taxon>
        <taxon>Bacillati</taxon>
        <taxon>Actinomycetota</taxon>
        <taxon>Actinomycetes</taxon>
        <taxon>Kitasatosporales</taxon>
        <taxon>Streptomycetaceae</taxon>
        <taxon>Streptomyces</taxon>
    </lineage>
</organism>
<dbReference type="EMBL" id="BMQK01000013">
    <property type="protein sequence ID" value="GGQ74911.1"/>
    <property type="molecule type" value="Genomic_DNA"/>
</dbReference>
<evidence type="ECO:0000313" key="1">
    <source>
        <dbReference type="EMBL" id="GGQ74911.1"/>
    </source>
</evidence>
<reference evidence="1" key="1">
    <citation type="journal article" date="2014" name="Int. J. Syst. Evol. Microbiol.">
        <title>Complete genome sequence of Corynebacterium casei LMG S-19264T (=DSM 44701T), isolated from a smear-ripened cheese.</title>
        <authorList>
            <consortium name="US DOE Joint Genome Institute (JGI-PGF)"/>
            <person name="Walter F."/>
            <person name="Albersmeier A."/>
            <person name="Kalinowski J."/>
            <person name="Ruckert C."/>
        </authorList>
    </citation>
    <scope>NUCLEOTIDE SEQUENCE</scope>
    <source>
        <strain evidence="1">JCM 3131</strain>
    </source>
</reference>
<dbReference type="Proteomes" id="UP000620156">
    <property type="component" value="Unassembled WGS sequence"/>
</dbReference>
<keyword evidence="2" id="KW-1185">Reference proteome</keyword>
<gene>
    <name evidence="1" type="ORF">GCM10010145_50790</name>
</gene>
<evidence type="ECO:0000313" key="2">
    <source>
        <dbReference type="Proteomes" id="UP000620156"/>
    </source>
</evidence>
<protein>
    <submittedName>
        <fullName evidence="1">Uncharacterized protein</fullName>
    </submittedName>
</protein>